<dbReference type="AlphaFoldDB" id="A0A2A9E8Z2"/>
<protein>
    <submittedName>
        <fullName evidence="1">Uncharacterized protein</fullName>
    </submittedName>
</protein>
<sequence length="267" mass="28469">MLIPVRSDGATSSAHEWSPAVVEDLLDIVRTVHEEVLLVCDTPTSRGVANAVRALSDEPVAVLLLDSPVTRWSFHVTALATLPAADLTFAPAVVRAVDDAVRTRAVLSGVAGLADPNPGLGLHLLSWWPTTRFLVDIDQDVVRRTRETPAVESPRLVVARAGKDVLPDVERTLPADRTEITGGTWPARRWLETTEGPEDLARLAADAVAAATTAAGTQPCAVCERPVVDDACLFCAVVREDPETVDLPSRASDLPTASILDSEGVRL</sequence>
<accession>A0A2A9E8Z2</accession>
<dbReference type="EMBL" id="PDJG01000001">
    <property type="protein sequence ID" value="PFG34692.1"/>
    <property type="molecule type" value="Genomic_DNA"/>
</dbReference>
<evidence type="ECO:0000313" key="2">
    <source>
        <dbReference type="Proteomes" id="UP000225548"/>
    </source>
</evidence>
<evidence type="ECO:0000313" key="1">
    <source>
        <dbReference type="EMBL" id="PFG34692.1"/>
    </source>
</evidence>
<gene>
    <name evidence="1" type="ORF">ATL42_2612</name>
</gene>
<proteinExistence type="predicted"/>
<dbReference type="Proteomes" id="UP000225548">
    <property type="component" value="Unassembled WGS sequence"/>
</dbReference>
<reference evidence="1 2" key="1">
    <citation type="submission" date="2017-10" db="EMBL/GenBank/DDBJ databases">
        <title>Sequencing the genomes of 1000 actinobacteria strains.</title>
        <authorList>
            <person name="Klenk H.-P."/>
        </authorList>
    </citation>
    <scope>NUCLEOTIDE SEQUENCE [LARGE SCALE GENOMIC DNA]</scope>
    <source>
        <strain evidence="1 2">DSM 18966</strain>
    </source>
</reference>
<dbReference type="OrthoDB" id="5147333at2"/>
<comment type="caution">
    <text evidence="1">The sequence shown here is derived from an EMBL/GenBank/DDBJ whole genome shotgun (WGS) entry which is preliminary data.</text>
</comment>
<name>A0A2A9E8Z2_9MICO</name>
<keyword evidence="2" id="KW-1185">Reference proteome</keyword>
<organism evidence="1 2">
    <name type="scientific">Sanguibacter antarcticus</name>
    <dbReference type="NCBI Taxonomy" id="372484"/>
    <lineage>
        <taxon>Bacteria</taxon>
        <taxon>Bacillati</taxon>
        <taxon>Actinomycetota</taxon>
        <taxon>Actinomycetes</taxon>
        <taxon>Micrococcales</taxon>
        <taxon>Sanguibacteraceae</taxon>
        <taxon>Sanguibacter</taxon>
    </lineage>
</organism>
<dbReference type="RefSeq" id="WP_143556766.1">
    <property type="nucleotide sequence ID" value="NZ_PDJG01000001.1"/>
</dbReference>